<feature type="domain" description="C2H2-type" evidence="7">
    <location>
        <begin position="278"/>
        <end position="306"/>
    </location>
</feature>
<evidence type="ECO:0000256" key="1">
    <source>
        <dbReference type="ARBA" id="ARBA00022723"/>
    </source>
</evidence>
<feature type="compositionally biased region" description="Basic and acidic residues" evidence="6">
    <location>
        <begin position="1981"/>
        <end position="2011"/>
    </location>
</feature>
<dbReference type="SMART" id="SM00355">
    <property type="entry name" value="ZnF_C2H2"/>
    <property type="match status" value="12"/>
</dbReference>
<feature type="compositionally biased region" description="Acidic residues" evidence="6">
    <location>
        <begin position="2420"/>
        <end position="2432"/>
    </location>
</feature>
<dbReference type="PROSITE" id="PS00028">
    <property type="entry name" value="ZINC_FINGER_C2H2_1"/>
    <property type="match status" value="11"/>
</dbReference>
<feature type="compositionally biased region" description="Polar residues" evidence="6">
    <location>
        <begin position="2335"/>
        <end position="2353"/>
    </location>
</feature>
<feature type="region of interest" description="Disordered" evidence="6">
    <location>
        <begin position="1855"/>
        <end position="1900"/>
    </location>
</feature>
<keyword evidence="3 5" id="KW-0863">Zinc-finger</keyword>
<feature type="domain" description="C2H2-type" evidence="7">
    <location>
        <begin position="562"/>
        <end position="590"/>
    </location>
</feature>
<dbReference type="Gene3D" id="3.30.160.60">
    <property type="entry name" value="Classic Zinc Finger"/>
    <property type="match status" value="1"/>
</dbReference>
<dbReference type="PANTHER" id="PTHR24408">
    <property type="entry name" value="ZINC FINGER PROTEIN"/>
    <property type="match status" value="1"/>
</dbReference>
<evidence type="ECO:0000256" key="3">
    <source>
        <dbReference type="ARBA" id="ARBA00022771"/>
    </source>
</evidence>
<gene>
    <name evidence="9" type="primary">LOC111134126</name>
</gene>
<dbReference type="GO" id="GO:0000981">
    <property type="term" value="F:DNA-binding transcription factor activity, RNA polymerase II-specific"/>
    <property type="evidence" value="ECO:0007669"/>
    <property type="project" value="TreeGrafter"/>
</dbReference>
<feature type="compositionally biased region" description="Polar residues" evidence="6">
    <location>
        <begin position="1924"/>
        <end position="1936"/>
    </location>
</feature>
<dbReference type="InterPro" id="IPR013087">
    <property type="entry name" value="Znf_C2H2_type"/>
</dbReference>
<feature type="compositionally biased region" description="Basic and acidic residues" evidence="6">
    <location>
        <begin position="2433"/>
        <end position="2449"/>
    </location>
</feature>
<keyword evidence="8" id="KW-1185">Reference proteome</keyword>
<feature type="compositionally biased region" description="Basic residues" evidence="6">
    <location>
        <begin position="719"/>
        <end position="731"/>
    </location>
</feature>
<dbReference type="KEGG" id="cvn:111134126"/>
<feature type="compositionally biased region" description="Basic and acidic residues" evidence="6">
    <location>
        <begin position="1070"/>
        <end position="1080"/>
    </location>
</feature>
<dbReference type="InterPro" id="IPR003604">
    <property type="entry name" value="Matrin/U1-like-C_Znf_C2H2"/>
</dbReference>
<sequence length="3377" mass="383242">MEKTRRQEKLAGETNEGSDEQVICEMCNRPYKNKHSLEQHKTEYHKNQTMELSADESEDGSDNEVQCGVCLKRYKSFKTYSQHFSRKHGEKPTDDETRANLLPRRKKVSKKSRQYAKKKHECPHCDKNYTRSYDLFSHLCERHNVNRKGECDNGGNIILCSICKATRKEFQTVSLYKKHLERFHKVDSEVQLLSENVESETEAESEDEQNVERVQCLYCPLTYISRKTMRAHCKKKHANELEKSGNLFSVKRNKLGMFESEDESETCDSEDESFVKRFQCKFCSNSYKRMKYLRSHCKQKHESEMLDLNGKDKSQQKSNYTGHNLLAVNEHEQRNTESESSERLVEDEKGYAFRVKQISRPYCSKLGKSGMYGKSGNSVEANEREYKPRSTRVKCLFCDRTYRTKKYMRFHCRKEHAHEILDNEGAVNSESEEVNETEDSMDENQVDKVMCTFCSKMFRNKQSMIAHCKLEHFDQDKLTANLMERDIMNSESENSKEGEGKINPKMKGIACPICSKTYKRWKTLQAHCVKAHVGIDIVLQQTSEEEKSTEHGKQERMKLSGPTCGFCGSIFRSNDALRKHLKDCHFEIRESCTEDEDEEQDDTGVTKSVSLDIAKNTQKMSVTKCPGKEPSKAYETFEIEAHHLGKPTEESNTNACISNDEESTELDPQEMVNLPELYCGFCKTKFKNNDSLRAHLKDYHFERRESDSYDEDDGVTKSAARKRKKSGKNRHLSTDLEDTCTTSFIIAKRTRQSSLKSYPPRQPLEAIKHVEVSDKPNKTICLSDENIVTEVLTNSTEKTGPIRLLDAESPKKSVKKFQNFSITVTEGDDDFVRVVAKSAENKIRKYSSRASKDSSLNSAFGFKKHGMEEQQVTVVCDRERVKTVNVGVDEDTSSDGDKSPETETMTGLESLTFNVQQHLSNSPSRFSPFVKLTKFDNASMTLSQKQHNKYASSKVTYKRTGTSSRRYSESKIVKFGDTEIQPQLNLSSALATENSHGTDGLEMVNVQKQTYATGEESEKLTEMFPEKLQCNQHASLSKPFLSCQTQLLSKESTGNDVQDQKRLSNLQSSDDMHAAVENKSRNSANLTERSYSKDSKGEFILLRKLLAQDAKSSPSKKNSPRGASSSGTTEILGGGLRSGRPLLRVPLQGGISRRHKKEASRPYLKRNSSAFRIQAVKNKLIRMNNSSTSEPKRVSPRLTKSLEARNQQKVTELEMNSAQLSEIGVERTLRIENLKHKAEFLLHQISEMHSAPSEEQAVEEKAKPIVSEVSVSTASRKKVSKLKTSKSKAVSRRQKRWFKSQDEVPITPEKNIEDSIHFPHPELGDVSERKKQCVVHQFEPLVLQPDESSSFGNDASTTTITANKVKTVVDSDIEIEEAKVERTKPSGRRTRSWSPRKQKKSSSCETDIREVEATTAKQQMENRLTISKTPVIKLNKLEDVLNGKYLKLQKSPHDETSQRLSNENMMNDGILESKNVGGEESETQELSTKALPIGNVEELASHQADTMDEENGMNDESNDSETSEDNYDEQVDKKGEQCEHYVDSCLGEVGNAKVNRAIFNKFDAISNQSQVLFVHKDEIMYADDTSVKVVDEEELKSLRDQVMEKRSRKRKLREESNSQDETDGNIQVCTPVKKDVFSASTLKVLNEVTPKRTPLKPVKFLEVKALSDDEIVSTTIVEGSFNKQEFVSRIKVLMDFAENPDVEAPVIQVTEPSFVIRKDIKEKFPCHKCEITFNLKSSLKHHKSTCHPEDEFRSFDIGKRSEQAESAMEGKGEEHILQSVDVTCDQPATPVDNSVADYTEIEEGLKEIYGGLFNAQLVIKKLKLEDTMHIGDMVWQQKCNNTWTLVKENSVSASSLPKADSVKSVDSRDEKKNEQNAFLSKNVPEDQAEKPSASGAASAEISTNVHVADVEMATKAISYKDSVTKSSAGEKTNVQKASKDKSKERPPKKVAPVQTLTDFERAILEPKKKHKKVKRRLSVPESEKEMSNTDSKEQCKATPAKDNKDKKDNKTKYGTSAVIPQSKIVQKILREKAREEEMEHLKFVPRTYEPLPSFEEILQQKPKPIDVKMPEDKRRKELNVLGCEHDAPEEAGIGDIGDESPETEVESPNDFSSTSSKGSKITTDNTTKLSKVAKSKEERDEVLAAITGRPATLTSKPFRIPKTVPSEVESVLKWKSPLQDIGHIEMFRFGPKQELNKSSIVGSERLNIYDAIISNVDNQQEIESKKSSVTLPLGESSMEEPSTSSGVKKLETEVQAVSWRDEELMTPDSTTPDRYLEIEETSQTATTLMEKVDANRPAQPLVTSSSTEEIGALDEEKELCQAETESPRKPGIPKRTSTPVKQNIPSSSKSQSHIPEKSDTSAPVNILFSSLDSEQVVEEDSSSKASQRTEMEHDLGNKKDERGTHDEGEMDIGSEKVERDVEDTEKEEEIVEDGVKDQNKVCEEDMEERKEEEEEKEDEEEEEGMDQILSKDKEEEDVDSDSQSVCDSGGSKDSTDSEGETGEGDGETEDSEGETKDSEQDSDTEDETEQKSTKTAVEDDKDVLNVCASDEESWLDEEEELRSQKELTEDEEDMLKKKGDDMEVNEEQKDEVKLTDDVPMELEEEEEGERMEEEDFESIASRVSETENVAITESPLEYENSDFQPNTIMKNLIPNGFCYQYIHHNICNKRMCKYRHDVPSKDEIFKKGIHEISRLYNQSDKEGAFEIYKRLLELNFHDAIPTKHIMMLLSLAEEDCDVKAAFQLVSHTEKIRSIEFHAILISLSGLTPGRYAESLWTLFSCLQKLNKCLSNPNVVVLLRAFQEEQQWKRVWGTLIYSLQCSSFIPPLYITRSALSSILDDAQECIPEAAEWIESCDPEQLYNLENQLLNAVADVFLQYSHTQAAGILKSIANKTQLAKKESNKECDSDTSSVNSEDRGFCQEDVNSDNHKFFINRVMGVKFSKNWKYLADIFIELSSNEKARDPRFIRAFVDVFTCDKSKPNVLVEAFKDFMKNVNHIYMKDRLEEEDLCPMDSCSLGLIGAGLVNFCAMSQWWREGLSVIQILQNHGVQYLSRKSPVGALMSTIALDVCLRCEKPYQALQLLSACKWSCVESLKMDKPDFKERVVQLYTLVKQFLKLKRPPLAFTVLHTVLLKAQKDQQIDLYNSIMCFGESFHAIIKQFLDIGDPKLSNDAFEVYRSVCTTATFDLGLLQRIVVSCGEAQYVTGARSVYNYLSELNVYPAQEIPPHPRPLSIVLMPEMSLTECIILIEDFLCWLYRALCEWCVNQRTSVVPDDYLTLSVRIPIRARTEPQMRMVDKQLKAVKYMMETTLSPPLSVFITSKSQDYRIQVTIPSLFTFLLAVDGGEGGKRQGFRRWSDGGQMKGARSHQEMPWSSRC</sequence>
<dbReference type="Proteomes" id="UP000694844">
    <property type="component" value="Chromosome 5"/>
</dbReference>
<feature type="compositionally biased region" description="Acidic residues" evidence="6">
    <location>
        <begin position="2549"/>
        <end position="2560"/>
    </location>
</feature>
<feature type="region of interest" description="Disordered" evidence="6">
    <location>
        <begin position="2087"/>
        <end position="2123"/>
    </location>
</feature>
<feature type="region of interest" description="Disordered" evidence="6">
    <location>
        <begin position="1379"/>
        <end position="1407"/>
    </location>
</feature>
<feature type="region of interest" description="Disordered" evidence="6">
    <location>
        <begin position="1109"/>
        <end position="1144"/>
    </location>
</feature>
<feature type="compositionally biased region" description="Acidic residues" evidence="6">
    <location>
        <begin position="2496"/>
        <end position="2512"/>
    </location>
</feature>
<evidence type="ECO:0000313" key="8">
    <source>
        <dbReference type="Proteomes" id="UP000694844"/>
    </source>
</evidence>
<feature type="compositionally biased region" description="Acidic residues" evidence="6">
    <location>
        <begin position="2450"/>
        <end position="2465"/>
    </location>
</feature>
<feature type="compositionally biased region" description="Low complexity" evidence="6">
    <location>
        <begin position="2481"/>
        <end position="2491"/>
    </location>
</feature>
<evidence type="ECO:0000259" key="7">
    <source>
        <dbReference type="PROSITE" id="PS50157"/>
    </source>
</evidence>
<feature type="region of interest" description="Disordered" evidence="6">
    <location>
        <begin position="705"/>
        <end position="733"/>
    </location>
</feature>
<evidence type="ECO:0000256" key="2">
    <source>
        <dbReference type="ARBA" id="ARBA00022737"/>
    </source>
</evidence>
<feature type="region of interest" description="Disordered" evidence="6">
    <location>
        <begin position="1606"/>
        <end position="1625"/>
    </location>
</feature>
<feature type="region of interest" description="Disordered" evidence="6">
    <location>
        <begin position="1505"/>
        <end position="1533"/>
    </location>
</feature>
<feature type="compositionally biased region" description="Polar residues" evidence="6">
    <location>
        <begin position="1110"/>
        <end position="1129"/>
    </location>
</feature>
<feature type="compositionally biased region" description="Acidic residues" evidence="6">
    <location>
        <begin position="2096"/>
        <end position="2107"/>
    </location>
</feature>
<feature type="region of interest" description="Disordered" evidence="6">
    <location>
        <begin position="3352"/>
        <end position="3377"/>
    </location>
</feature>
<organism evidence="8 9">
    <name type="scientific">Crassostrea virginica</name>
    <name type="common">Eastern oyster</name>
    <dbReference type="NCBI Taxonomy" id="6565"/>
    <lineage>
        <taxon>Eukaryota</taxon>
        <taxon>Metazoa</taxon>
        <taxon>Spiralia</taxon>
        <taxon>Lophotrochozoa</taxon>
        <taxon>Mollusca</taxon>
        <taxon>Bivalvia</taxon>
        <taxon>Autobranchia</taxon>
        <taxon>Pteriomorphia</taxon>
        <taxon>Ostreida</taxon>
        <taxon>Ostreoidea</taxon>
        <taxon>Ostreidae</taxon>
        <taxon>Crassostrea</taxon>
    </lineage>
</organism>
<reference evidence="9" key="1">
    <citation type="submission" date="2025-08" db="UniProtKB">
        <authorList>
            <consortium name="RefSeq"/>
        </authorList>
    </citation>
    <scope>IDENTIFICATION</scope>
    <source>
        <tissue evidence="9">Whole sample</tissue>
    </source>
</reference>
<feature type="region of interest" description="Disordered" evidence="6">
    <location>
        <begin position="2224"/>
        <end position="2248"/>
    </location>
</feature>
<evidence type="ECO:0000256" key="5">
    <source>
        <dbReference type="PROSITE-ProRule" id="PRU00042"/>
    </source>
</evidence>
<feature type="domain" description="C2H2-type" evidence="7">
    <location>
        <begin position="677"/>
        <end position="705"/>
    </location>
</feature>
<evidence type="ECO:0000256" key="6">
    <source>
        <dbReference type="SAM" id="MobiDB-lite"/>
    </source>
</evidence>
<dbReference type="GO" id="GO:0008270">
    <property type="term" value="F:zinc ion binding"/>
    <property type="evidence" value="ECO:0007669"/>
    <property type="project" value="UniProtKB-KW"/>
</dbReference>
<dbReference type="PANTHER" id="PTHR24408:SF58">
    <property type="entry name" value="TRANSCRIPTION FACTOR (TFIIIA), PUTATIVE (AFU_ORTHOLOGUE AFUA_1G05150)-RELATED"/>
    <property type="match status" value="1"/>
</dbReference>
<protein>
    <submittedName>
        <fullName evidence="9">Uncharacterized protein LOC111134126</fullName>
    </submittedName>
</protein>
<evidence type="ECO:0000313" key="9">
    <source>
        <dbReference type="RefSeq" id="XP_022338658.1"/>
    </source>
</evidence>
<feature type="compositionally biased region" description="Acidic residues" evidence="6">
    <location>
        <begin position="1506"/>
        <end position="1529"/>
    </location>
</feature>
<name>A0A8B8EGR1_CRAVI</name>
<keyword evidence="4" id="KW-0862">Zinc</keyword>
<dbReference type="RefSeq" id="XP_022338658.1">
    <property type="nucleotide sequence ID" value="XM_022482950.1"/>
</dbReference>
<feature type="compositionally biased region" description="Basic residues" evidence="6">
    <location>
        <begin position="1967"/>
        <end position="1977"/>
    </location>
</feature>
<feature type="compositionally biased region" description="Basic and acidic residues" evidence="6">
    <location>
        <begin position="1937"/>
        <end position="1947"/>
    </location>
</feature>
<feature type="compositionally biased region" description="Basic and acidic residues" evidence="6">
    <location>
        <begin position="2574"/>
        <end position="2592"/>
    </location>
</feature>
<keyword evidence="2" id="KW-0677">Repeat</keyword>
<feature type="domain" description="C2H2-type" evidence="7">
    <location>
        <begin position="1724"/>
        <end position="1752"/>
    </location>
</feature>
<feature type="region of interest" description="Disordered" evidence="6">
    <location>
        <begin position="1065"/>
        <end position="1090"/>
    </location>
</feature>
<dbReference type="OrthoDB" id="6158877at2759"/>
<keyword evidence="1" id="KW-0479">Metal-binding</keyword>
<feature type="region of interest" description="Disordered" evidence="6">
    <location>
        <begin position="324"/>
        <end position="344"/>
    </location>
</feature>
<dbReference type="GO" id="GO:0005634">
    <property type="term" value="C:nucleus"/>
    <property type="evidence" value="ECO:0007669"/>
    <property type="project" value="TreeGrafter"/>
</dbReference>
<feature type="compositionally biased region" description="Basic and acidic residues" evidence="6">
    <location>
        <begin position="329"/>
        <end position="344"/>
    </location>
</feature>
<feature type="domain" description="C2H2-type" evidence="7">
    <location>
        <begin position="120"/>
        <end position="148"/>
    </location>
</feature>
<dbReference type="SMART" id="SM00451">
    <property type="entry name" value="ZnF_U1"/>
    <property type="match status" value="4"/>
</dbReference>
<feature type="compositionally biased region" description="Basic and acidic residues" evidence="6">
    <location>
        <begin position="1860"/>
        <end position="1874"/>
    </location>
</feature>
<feature type="compositionally biased region" description="Low complexity" evidence="6">
    <location>
        <begin position="2112"/>
        <end position="2123"/>
    </location>
</feature>
<feature type="region of interest" description="Disordered" evidence="6">
    <location>
        <begin position="1922"/>
        <end position="2015"/>
    </location>
</feature>
<evidence type="ECO:0000256" key="4">
    <source>
        <dbReference type="ARBA" id="ARBA00022833"/>
    </source>
</evidence>
<accession>A0A8B8EGR1</accession>
<dbReference type="GeneID" id="111134126"/>
<proteinExistence type="predicted"/>
<feature type="domain" description="C2H2-type" evidence="7">
    <location>
        <begin position="22"/>
        <end position="50"/>
    </location>
</feature>
<feature type="domain" description="C2H2-type" evidence="7">
    <location>
        <begin position="449"/>
        <end position="477"/>
    </location>
</feature>
<feature type="compositionally biased region" description="Basic and acidic residues" evidence="6">
    <location>
        <begin position="2387"/>
        <end position="2419"/>
    </location>
</feature>
<feature type="region of interest" description="Disordered" evidence="6">
    <location>
        <begin position="2291"/>
        <end position="2592"/>
    </location>
</feature>
<dbReference type="PROSITE" id="PS50157">
    <property type="entry name" value="ZINC_FINGER_C2H2_2"/>
    <property type="match status" value="7"/>
</dbReference>
<feature type="compositionally biased region" description="Basic and acidic residues" evidence="6">
    <location>
        <begin position="2529"/>
        <end position="2538"/>
    </location>
</feature>
<feature type="compositionally biased region" description="Basic residues" evidence="6">
    <location>
        <begin position="1385"/>
        <end position="1400"/>
    </location>
</feature>
<dbReference type="GO" id="GO:0043565">
    <property type="term" value="F:sequence-specific DNA binding"/>
    <property type="evidence" value="ECO:0007669"/>
    <property type="project" value="TreeGrafter"/>
</dbReference>